<dbReference type="InterPro" id="IPR013785">
    <property type="entry name" value="Aldolase_TIM"/>
</dbReference>
<dbReference type="AlphaFoldDB" id="A0A395JLJ2"/>
<dbReference type="OrthoDB" id="9155960at2"/>
<evidence type="ECO:0000256" key="1">
    <source>
        <dbReference type="ARBA" id="ARBA00001947"/>
    </source>
</evidence>
<dbReference type="RefSeq" id="WP_113954337.1">
    <property type="nucleotide sequence ID" value="NZ_QNRT01000002.1"/>
</dbReference>
<dbReference type="GO" id="GO:0046872">
    <property type="term" value="F:metal ion binding"/>
    <property type="evidence" value="ECO:0007669"/>
    <property type="project" value="UniProtKB-KW"/>
</dbReference>
<keyword evidence="3" id="KW-0479">Metal-binding</keyword>
<gene>
    <name evidence="5" type="ORF">DFR28_1021011</name>
</gene>
<dbReference type="InParanoid" id="A0A395JLJ2"/>
<evidence type="ECO:0000256" key="2">
    <source>
        <dbReference type="ARBA" id="ARBA00022679"/>
    </source>
</evidence>
<dbReference type="EMBL" id="QNRT01000002">
    <property type="protein sequence ID" value="RBP51581.1"/>
    <property type="molecule type" value="Genomic_DNA"/>
</dbReference>
<organism evidence="5 6">
    <name type="scientific">Arenicella xantha</name>
    <dbReference type="NCBI Taxonomy" id="644221"/>
    <lineage>
        <taxon>Bacteria</taxon>
        <taxon>Pseudomonadati</taxon>
        <taxon>Pseudomonadota</taxon>
        <taxon>Gammaproteobacteria</taxon>
        <taxon>Arenicellales</taxon>
        <taxon>Arenicellaceae</taxon>
        <taxon>Arenicella</taxon>
    </lineage>
</organism>
<dbReference type="Pfam" id="PF05853">
    <property type="entry name" value="BKACE"/>
    <property type="match status" value="1"/>
</dbReference>
<dbReference type="Proteomes" id="UP000253083">
    <property type="component" value="Unassembled WGS sequence"/>
</dbReference>
<dbReference type="InterPro" id="IPR008567">
    <property type="entry name" value="BKACE"/>
</dbReference>
<dbReference type="PANTHER" id="PTHR37418:SF2">
    <property type="entry name" value="3-KETO-5-AMINOHEXANOATE CLEAVAGE ENZYME"/>
    <property type="match status" value="1"/>
</dbReference>
<proteinExistence type="predicted"/>
<protein>
    <submittedName>
        <fullName evidence="5">Uncharacterized protein (DUF849 family)</fullName>
    </submittedName>
</protein>
<comment type="cofactor">
    <cofactor evidence="1">
        <name>Zn(2+)</name>
        <dbReference type="ChEBI" id="CHEBI:29105"/>
    </cofactor>
</comment>
<name>A0A395JLJ2_9GAMM</name>
<evidence type="ECO:0000256" key="3">
    <source>
        <dbReference type="ARBA" id="ARBA00022723"/>
    </source>
</evidence>
<accession>A0A395JLJ2</accession>
<sequence length="283" mass="30614">MSVDSPVWLEVALNGAAGQAFQPGIPVRPADIIQQGIDCAKAGASIIHLHVYNEAGEPVEDADLYSQVIEGIRSHCDAIVYPTLALNGDVEQRYAPISTLAKRGLMEWGVVDPGSVNITHRSQAAAQMDGLVYSNPDSHIRAGLELAARDNWRPAFAIYEPGFVRLGSELSKQVPKLATPIYRVMFSDNLLFGMAPSELAVNFYADHLAQLVPNAPWMLSGLDADIMSIMPLALSRGAHLRVGLEDAPFGCVETNLQLVEQAVALINREGRTVASPTQVRNSY</sequence>
<evidence type="ECO:0000313" key="6">
    <source>
        <dbReference type="Proteomes" id="UP000253083"/>
    </source>
</evidence>
<evidence type="ECO:0000256" key="4">
    <source>
        <dbReference type="ARBA" id="ARBA00022833"/>
    </source>
</evidence>
<keyword evidence="4" id="KW-0862">Zinc</keyword>
<evidence type="ECO:0000313" key="5">
    <source>
        <dbReference type="EMBL" id="RBP51581.1"/>
    </source>
</evidence>
<reference evidence="5 6" key="1">
    <citation type="submission" date="2018-06" db="EMBL/GenBank/DDBJ databases">
        <title>Genomic Encyclopedia of Type Strains, Phase IV (KMG-IV): sequencing the most valuable type-strain genomes for metagenomic binning, comparative biology and taxonomic classification.</title>
        <authorList>
            <person name="Goeker M."/>
        </authorList>
    </citation>
    <scope>NUCLEOTIDE SEQUENCE [LARGE SCALE GENOMIC DNA]</scope>
    <source>
        <strain evidence="5 6">DSM 24032</strain>
    </source>
</reference>
<comment type="caution">
    <text evidence="5">The sequence shown here is derived from an EMBL/GenBank/DDBJ whole genome shotgun (WGS) entry which is preliminary data.</text>
</comment>
<keyword evidence="6" id="KW-1185">Reference proteome</keyword>
<dbReference type="PANTHER" id="PTHR37418">
    <property type="entry name" value="3-KETO-5-AMINOHEXANOATE CLEAVAGE ENZYME-RELATED"/>
    <property type="match status" value="1"/>
</dbReference>
<dbReference type="GO" id="GO:0043720">
    <property type="term" value="F:3-keto-5-aminohexanoate cleavage activity"/>
    <property type="evidence" value="ECO:0007669"/>
    <property type="project" value="InterPro"/>
</dbReference>
<dbReference type="Gene3D" id="3.20.20.70">
    <property type="entry name" value="Aldolase class I"/>
    <property type="match status" value="1"/>
</dbReference>
<keyword evidence="2" id="KW-0808">Transferase</keyword>